<dbReference type="AlphaFoldDB" id="A0A8J6M594"/>
<evidence type="ECO:0000313" key="2">
    <source>
        <dbReference type="Proteomes" id="UP000602260"/>
    </source>
</evidence>
<proteinExistence type="predicted"/>
<comment type="caution">
    <text evidence="1">The sequence shown here is derived from an EMBL/GenBank/DDBJ whole genome shotgun (WGS) entry which is preliminary data.</text>
</comment>
<protein>
    <submittedName>
        <fullName evidence="1">Uncharacterized protein</fullName>
    </submittedName>
</protein>
<dbReference type="EMBL" id="JACOPN010000003">
    <property type="protein sequence ID" value="MBC5716626.1"/>
    <property type="molecule type" value="Genomic_DNA"/>
</dbReference>
<name>A0A8J6M594_9FIRM</name>
<evidence type="ECO:0000313" key="1">
    <source>
        <dbReference type="EMBL" id="MBC5716626.1"/>
    </source>
</evidence>
<reference evidence="1" key="1">
    <citation type="submission" date="2020-08" db="EMBL/GenBank/DDBJ databases">
        <title>Genome public.</title>
        <authorList>
            <person name="Liu C."/>
            <person name="Sun Q."/>
        </authorList>
    </citation>
    <scope>NUCLEOTIDE SEQUENCE</scope>
    <source>
        <strain evidence="1">BX5</strain>
    </source>
</reference>
<sequence length="70" mass="7819">MNLFQRKIEPRCAYCAHGKPLGADQIVCPKKGVMSAGSHCRSFRYDPLLRTPPRPAKMAGLNLNDEDFSL</sequence>
<organism evidence="1 2">
    <name type="scientific">Flintibacter faecis</name>
    <dbReference type="NCBI Taxonomy" id="2763047"/>
    <lineage>
        <taxon>Bacteria</taxon>
        <taxon>Bacillati</taxon>
        <taxon>Bacillota</taxon>
        <taxon>Clostridia</taxon>
        <taxon>Eubacteriales</taxon>
        <taxon>Flintibacter</taxon>
    </lineage>
</organism>
<gene>
    <name evidence="1" type="ORF">H8S55_04720</name>
</gene>
<keyword evidence="2" id="KW-1185">Reference proteome</keyword>
<accession>A0A8J6M594</accession>
<dbReference type="RefSeq" id="WP_147563524.1">
    <property type="nucleotide sequence ID" value="NZ_JACOPN010000003.1"/>
</dbReference>
<dbReference type="Proteomes" id="UP000602260">
    <property type="component" value="Unassembled WGS sequence"/>
</dbReference>